<evidence type="ECO:0000259" key="1">
    <source>
        <dbReference type="Pfam" id="PF05239"/>
    </source>
</evidence>
<gene>
    <name evidence="2" type="ORF">BI198_03940</name>
</gene>
<dbReference type="PANTHER" id="PTHR36505">
    <property type="entry name" value="BLR1072 PROTEIN"/>
    <property type="match status" value="1"/>
</dbReference>
<dbReference type="PANTHER" id="PTHR36505:SF1">
    <property type="entry name" value="BLR1072 PROTEIN"/>
    <property type="match status" value="1"/>
</dbReference>
<dbReference type="OrthoDB" id="286778at2"/>
<dbReference type="EMBL" id="MKEK01000001">
    <property type="protein sequence ID" value="OEY68810.1"/>
    <property type="molecule type" value="Genomic_DNA"/>
</dbReference>
<organism evidence="2 3">
    <name type="scientific">Rheinheimera salexigens</name>
    <dbReference type="NCBI Taxonomy" id="1628148"/>
    <lineage>
        <taxon>Bacteria</taxon>
        <taxon>Pseudomonadati</taxon>
        <taxon>Pseudomonadota</taxon>
        <taxon>Gammaproteobacteria</taxon>
        <taxon>Chromatiales</taxon>
        <taxon>Chromatiaceae</taxon>
        <taxon>Rheinheimera</taxon>
    </lineage>
</organism>
<reference evidence="3" key="1">
    <citation type="submission" date="2016-09" db="EMBL/GenBank/DDBJ databases">
        <authorList>
            <person name="Wan X."/>
            <person name="Hou S."/>
        </authorList>
    </citation>
    <scope>NUCLEOTIDE SEQUENCE [LARGE SCALE GENOMIC DNA]</scope>
    <source>
        <strain evidence="3">KH87</strain>
    </source>
</reference>
<dbReference type="Pfam" id="PF05239">
    <property type="entry name" value="PRC"/>
    <property type="match status" value="1"/>
</dbReference>
<name>A0A1E7Q3W5_9GAMM</name>
<dbReference type="Proteomes" id="UP000242258">
    <property type="component" value="Unassembled WGS sequence"/>
</dbReference>
<dbReference type="Gene3D" id="2.30.30.240">
    <property type="entry name" value="PRC-barrel domain"/>
    <property type="match status" value="1"/>
</dbReference>
<accession>A0A1E7Q3W5</accession>
<keyword evidence="3" id="KW-1185">Reference proteome</keyword>
<protein>
    <submittedName>
        <fullName evidence="2">Photosystem reaction center subunit H</fullName>
    </submittedName>
</protein>
<evidence type="ECO:0000313" key="3">
    <source>
        <dbReference type="Proteomes" id="UP000242258"/>
    </source>
</evidence>
<dbReference type="InterPro" id="IPR027275">
    <property type="entry name" value="PRC-brl_dom"/>
</dbReference>
<sequence length="108" mass="11859">MIISASSIIGDSVKNSKGEDLGKIEELMIDTTNGVVTYAVVSFGGFLGMGDKLFAIPLQQMSLNTEKKCLILDVPKEKLENAPGFDKDNWPRAADDAWHKSVSTYYSR</sequence>
<feature type="domain" description="PRC-barrel" evidence="1">
    <location>
        <begin position="3"/>
        <end position="78"/>
    </location>
</feature>
<dbReference type="AlphaFoldDB" id="A0A1E7Q3W5"/>
<comment type="caution">
    <text evidence="2">The sequence shown here is derived from an EMBL/GenBank/DDBJ whole genome shotgun (WGS) entry which is preliminary data.</text>
</comment>
<dbReference type="RefSeq" id="WP_070048376.1">
    <property type="nucleotide sequence ID" value="NZ_CBCSDO010000001.1"/>
</dbReference>
<dbReference type="SUPFAM" id="SSF50346">
    <property type="entry name" value="PRC-barrel domain"/>
    <property type="match status" value="1"/>
</dbReference>
<proteinExistence type="predicted"/>
<dbReference type="InterPro" id="IPR011033">
    <property type="entry name" value="PRC_barrel-like_sf"/>
</dbReference>
<evidence type="ECO:0000313" key="2">
    <source>
        <dbReference type="EMBL" id="OEY68810.1"/>
    </source>
</evidence>